<name>A0A9P6VDS9_9HELO</name>
<feature type="transmembrane region" description="Helical" evidence="7">
    <location>
        <begin position="759"/>
        <end position="779"/>
    </location>
</feature>
<keyword evidence="5" id="KW-0175">Coiled coil</keyword>
<dbReference type="PANTHER" id="PTHR47685:SF1">
    <property type="entry name" value="MAGNESIUM TRANSPORT PROTEIN CORA"/>
    <property type="match status" value="1"/>
</dbReference>
<dbReference type="Gene3D" id="1.20.58.340">
    <property type="entry name" value="Magnesium transport protein CorA, transmembrane region"/>
    <property type="match status" value="1"/>
</dbReference>
<dbReference type="PANTHER" id="PTHR47685">
    <property type="entry name" value="MAGNESIUM TRANSPORT PROTEIN CORA"/>
    <property type="match status" value="1"/>
</dbReference>
<dbReference type="InterPro" id="IPR002523">
    <property type="entry name" value="MgTranspt_CorA/ZnTranspt_ZntB"/>
</dbReference>
<evidence type="ECO:0000256" key="6">
    <source>
        <dbReference type="SAM" id="MobiDB-lite"/>
    </source>
</evidence>
<evidence type="ECO:0000256" key="1">
    <source>
        <dbReference type="ARBA" id="ARBA00004141"/>
    </source>
</evidence>
<protein>
    <submittedName>
        <fullName evidence="8">Uncharacterized protein</fullName>
    </submittedName>
</protein>
<evidence type="ECO:0000256" key="5">
    <source>
        <dbReference type="SAM" id="Coils"/>
    </source>
</evidence>
<dbReference type="GO" id="GO:0046873">
    <property type="term" value="F:metal ion transmembrane transporter activity"/>
    <property type="evidence" value="ECO:0007669"/>
    <property type="project" value="InterPro"/>
</dbReference>
<dbReference type="SUPFAM" id="SSF144083">
    <property type="entry name" value="Magnesium transport protein CorA, transmembrane region"/>
    <property type="match status" value="1"/>
</dbReference>
<keyword evidence="2 7" id="KW-0812">Transmembrane</keyword>
<keyword evidence="3 7" id="KW-1133">Transmembrane helix</keyword>
<comment type="subcellular location">
    <subcellularLocation>
        <location evidence="1">Membrane</location>
        <topology evidence="1">Multi-pass membrane protein</topology>
    </subcellularLocation>
</comment>
<dbReference type="EMBL" id="VNKQ01000018">
    <property type="protein sequence ID" value="KAG0645573.1"/>
    <property type="molecule type" value="Genomic_DNA"/>
</dbReference>
<dbReference type="InterPro" id="IPR050829">
    <property type="entry name" value="CorA_MIT"/>
</dbReference>
<comment type="caution">
    <text evidence="8">The sequence shown here is derived from an EMBL/GenBank/DDBJ whole genome shotgun (WGS) entry which is preliminary data.</text>
</comment>
<organism evidence="8 9">
    <name type="scientific">Hyphodiscus hymeniophilus</name>
    <dbReference type="NCBI Taxonomy" id="353542"/>
    <lineage>
        <taxon>Eukaryota</taxon>
        <taxon>Fungi</taxon>
        <taxon>Dikarya</taxon>
        <taxon>Ascomycota</taxon>
        <taxon>Pezizomycotina</taxon>
        <taxon>Leotiomycetes</taxon>
        <taxon>Helotiales</taxon>
        <taxon>Hyphodiscaceae</taxon>
        <taxon>Hyphodiscus</taxon>
    </lineage>
</organism>
<dbReference type="OrthoDB" id="341259at2759"/>
<feature type="compositionally biased region" description="Basic and acidic residues" evidence="6">
    <location>
        <begin position="885"/>
        <end position="903"/>
    </location>
</feature>
<evidence type="ECO:0000256" key="4">
    <source>
        <dbReference type="ARBA" id="ARBA00023136"/>
    </source>
</evidence>
<feature type="coiled-coil region" evidence="5">
    <location>
        <begin position="698"/>
        <end position="732"/>
    </location>
</feature>
<dbReference type="GO" id="GO:0016020">
    <property type="term" value="C:membrane"/>
    <property type="evidence" value="ECO:0007669"/>
    <property type="project" value="UniProtKB-SubCell"/>
</dbReference>
<feature type="coiled-coil region" evidence="5">
    <location>
        <begin position="626"/>
        <end position="653"/>
    </location>
</feature>
<evidence type="ECO:0000256" key="7">
    <source>
        <dbReference type="SAM" id="Phobius"/>
    </source>
</evidence>
<evidence type="ECO:0000256" key="2">
    <source>
        <dbReference type="ARBA" id="ARBA00022692"/>
    </source>
</evidence>
<sequence length="946" mass="110102">MNGPIVAVASPSDLDLMDIYDDPEYAKDDVVTYLSMRDNGRQTRQQYLSSLVTKRQERIEHEVNRIAKLRVKFFANKTKQDLIAIHERRLAEWRKEAIDNQARHLQELATRRMNYNASNAEPGEERSRRLKVFQNEKRVLDAITNWDKDVPSTLPVRASPVPADGNEKRDYGLKACIMHFKKGGGGHTHQHKHAGVIGEFPNQKVPISDLLSDTEDNPLKEPCKDGMVRYFHLPTNNMAWIEQVLAFYYKEDLASHDHKKAPHMRGRAERLLSREYWKGQMHGGSEHPVHARHMRPRCSSVPSFAARTTSSLPGSRRTSTVDVLSDTFSSRNQPTTSQASQNFALFMPYLHWETNSRRAKMAEVVAEITTKKESITSVTRREPDEKERARVDFYRAVEQGKLRAKYKDIPRARTKCLGPYLMSIAKIADAMDYEADERLLRDHLHQNPPLHIRRTLDQSYFWTLEDTTSRDRDQVVYRGTKGGKYWNSRVVMVDQLWLWILDEHTILTSFPRRWGRNKPDPSGVHKSLRERLNHLEDDRINSVYDLALIVIDQCSRVFFDRTKPIDQRPEVMDIFSNTIAHVTGMKTIAFETFWIQMRMDSLKDPLQHSEKSVRAYLNVNPEGALLRESQDIVKDFKKALEKMNEREDRKQEQPALAHLRKVLEDVVLKDVGLKLGDFESESLKPQYIRVPKSTLINAAEILEQILERRAEIEELEEAAKRTSQQLQDLLALKQQQASIIEARMALKRADLSIHQGRSIMLFTIVTIFFLPLSFFTSIFGMNNQEWEASPMSIHRQFRFMFPVSFAVITVSLLLAFSVWTRALGRMLVVVAWAALVEYSPIHWIKEHVPLSSQRFAEIERSAMKRFHERKAERLGKRHDDWLKDMDEKKRAKEQKDKEMERREYRKAKRKADGSWKRSNANGRALDREGVEETVEVFGKERDVHMV</sequence>
<feature type="transmembrane region" description="Helical" evidence="7">
    <location>
        <begin position="799"/>
        <end position="820"/>
    </location>
</feature>
<dbReference type="Proteomes" id="UP000785200">
    <property type="component" value="Unassembled WGS sequence"/>
</dbReference>
<keyword evidence="4 7" id="KW-0472">Membrane</keyword>
<evidence type="ECO:0000313" key="8">
    <source>
        <dbReference type="EMBL" id="KAG0645573.1"/>
    </source>
</evidence>
<gene>
    <name evidence="8" type="ORF">D0Z07_8519</name>
</gene>
<dbReference type="Pfam" id="PF01544">
    <property type="entry name" value="CorA"/>
    <property type="match status" value="1"/>
</dbReference>
<dbReference type="AlphaFoldDB" id="A0A9P6VDS9"/>
<proteinExistence type="predicted"/>
<reference evidence="8" key="1">
    <citation type="submission" date="2019-07" db="EMBL/GenBank/DDBJ databases">
        <title>Hyphodiscus hymeniophilus genome sequencing and assembly.</title>
        <authorList>
            <person name="Kramer G."/>
            <person name="Nodwell J."/>
        </authorList>
    </citation>
    <scope>NUCLEOTIDE SEQUENCE</scope>
    <source>
        <strain evidence="8">ATCC 34498</strain>
    </source>
</reference>
<dbReference type="InterPro" id="IPR045863">
    <property type="entry name" value="CorA_TM1_TM2"/>
</dbReference>
<evidence type="ECO:0000313" key="9">
    <source>
        <dbReference type="Proteomes" id="UP000785200"/>
    </source>
</evidence>
<feature type="region of interest" description="Disordered" evidence="6">
    <location>
        <begin position="885"/>
        <end position="924"/>
    </location>
</feature>
<accession>A0A9P6VDS9</accession>
<keyword evidence="9" id="KW-1185">Reference proteome</keyword>
<evidence type="ECO:0000256" key="3">
    <source>
        <dbReference type="ARBA" id="ARBA00022989"/>
    </source>
</evidence>